<dbReference type="InterPro" id="IPR051262">
    <property type="entry name" value="SMP-30/CGR1_Lactonase"/>
</dbReference>
<dbReference type="RefSeq" id="WP_104831474.1">
    <property type="nucleotide sequence ID" value="NZ_PJCH01000015.1"/>
</dbReference>
<dbReference type="InterPro" id="IPR013658">
    <property type="entry name" value="SGL"/>
</dbReference>
<keyword evidence="2" id="KW-0479">Metal-binding</keyword>
<name>A0A2S7K182_9PROT</name>
<dbReference type="Gene3D" id="2.120.10.30">
    <property type="entry name" value="TolB, C-terminal domain"/>
    <property type="match status" value="1"/>
</dbReference>
<dbReference type="Proteomes" id="UP000239504">
    <property type="component" value="Unassembled WGS sequence"/>
</dbReference>
<evidence type="ECO:0000313" key="4">
    <source>
        <dbReference type="EMBL" id="PQA86262.1"/>
    </source>
</evidence>
<feature type="binding site" evidence="2">
    <location>
        <position position="99"/>
    </location>
    <ligand>
        <name>substrate</name>
    </ligand>
</feature>
<keyword evidence="5" id="KW-1185">Reference proteome</keyword>
<feature type="active site" description="Proton donor/acceptor" evidence="1">
    <location>
        <position position="195"/>
    </location>
</feature>
<dbReference type="InterPro" id="IPR005511">
    <property type="entry name" value="SMP-30"/>
</dbReference>
<feature type="binding site" evidence="2">
    <location>
        <position position="17"/>
    </location>
    <ligand>
        <name>a divalent metal cation</name>
        <dbReference type="ChEBI" id="CHEBI:60240"/>
    </ligand>
</feature>
<dbReference type="OrthoDB" id="9775406at2"/>
<feature type="binding site" evidence="2">
    <location>
        <position position="195"/>
    </location>
    <ligand>
        <name>a divalent metal cation</name>
        <dbReference type="ChEBI" id="CHEBI:60240"/>
    </ligand>
</feature>
<dbReference type="InterPro" id="IPR011042">
    <property type="entry name" value="6-blade_b-propeller_TolB-like"/>
</dbReference>
<dbReference type="PANTHER" id="PTHR47572:SF5">
    <property type="entry name" value="BLR2277 PROTEIN"/>
    <property type="match status" value="1"/>
</dbReference>
<dbReference type="GO" id="GO:0046872">
    <property type="term" value="F:metal ion binding"/>
    <property type="evidence" value="ECO:0007669"/>
    <property type="project" value="UniProtKB-KW"/>
</dbReference>
<feature type="binding site" evidence="2">
    <location>
        <position position="148"/>
    </location>
    <ligand>
        <name>a divalent metal cation</name>
        <dbReference type="ChEBI" id="CHEBI:60240"/>
    </ligand>
</feature>
<organism evidence="4 5">
    <name type="scientific">Hyphococcus luteus</name>
    <dbReference type="NCBI Taxonomy" id="2058213"/>
    <lineage>
        <taxon>Bacteria</taxon>
        <taxon>Pseudomonadati</taxon>
        <taxon>Pseudomonadota</taxon>
        <taxon>Alphaproteobacteria</taxon>
        <taxon>Parvularculales</taxon>
        <taxon>Parvularculaceae</taxon>
        <taxon>Hyphococcus</taxon>
    </lineage>
</organism>
<evidence type="ECO:0000256" key="2">
    <source>
        <dbReference type="PIRSR" id="PIRSR605511-2"/>
    </source>
</evidence>
<dbReference type="EMBL" id="PJCH01000015">
    <property type="protein sequence ID" value="PQA86262.1"/>
    <property type="molecule type" value="Genomic_DNA"/>
</dbReference>
<dbReference type="Pfam" id="PF08450">
    <property type="entry name" value="SGL"/>
    <property type="match status" value="1"/>
</dbReference>
<sequence>MKPISCHTIADALVFGESPRWRDGCLWASDMFGGRIVRMNEAGAVETVLETEAPSGLGWLPDGRLVFVSMKSCELRSYDGTRVEPYADLSALCAGKSLNDMVIDARGRAYVGNTGCNLFEGLDPHPTNLVFVENGRPRTVADDLIFPNGMAITPDGCTLIVAETFAHRLTAFDIDPSGSLSRRRVFADLGERTPDGICLDEQGAVWVASSETGEFVRILEGGEITHRIDSDAPFAAACATGGADRKTLYMMATLSSPAEILSGRSRARIDAAPLEIPGAGLP</sequence>
<dbReference type="PANTHER" id="PTHR47572">
    <property type="entry name" value="LIPOPROTEIN-RELATED"/>
    <property type="match status" value="1"/>
</dbReference>
<evidence type="ECO:0000256" key="1">
    <source>
        <dbReference type="PIRSR" id="PIRSR605511-1"/>
    </source>
</evidence>
<feature type="domain" description="SMP-30/Gluconolactonase/LRE-like region" evidence="3">
    <location>
        <begin position="15"/>
        <end position="251"/>
    </location>
</feature>
<evidence type="ECO:0000259" key="3">
    <source>
        <dbReference type="Pfam" id="PF08450"/>
    </source>
</evidence>
<protein>
    <submittedName>
        <fullName evidence="4">Gluconolactonase</fullName>
    </submittedName>
</protein>
<gene>
    <name evidence="4" type="ORF">CW354_18100</name>
</gene>
<dbReference type="AlphaFoldDB" id="A0A2S7K182"/>
<reference evidence="4 5" key="1">
    <citation type="submission" date="2017-12" db="EMBL/GenBank/DDBJ databases">
        <authorList>
            <person name="Hurst M.R.H."/>
        </authorList>
    </citation>
    <scope>NUCLEOTIDE SEQUENCE [LARGE SCALE GENOMIC DNA]</scope>
    <source>
        <strain evidence="4 5">SY-3-19</strain>
    </source>
</reference>
<comment type="cofactor">
    <cofactor evidence="2">
        <name>Zn(2+)</name>
        <dbReference type="ChEBI" id="CHEBI:29105"/>
    </cofactor>
    <text evidence="2">Binds 1 divalent metal cation per subunit.</text>
</comment>
<accession>A0A2S7K182</accession>
<comment type="caution">
    <text evidence="4">The sequence shown here is derived from an EMBL/GenBank/DDBJ whole genome shotgun (WGS) entry which is preliminary data.</text>
</comment>
<evidence type="ECO:0000313" key="5">
    <source>
        <dbReference type="Proteomes" id="UP000239504"/>
    </source>
</evidence>
<dbReference type="PRINTS" id="PR01790">
    <property type="entry name" value="SMP30FAMILY"/>
</dbReference>
<proteinExistence type="predicted"/>
<keyword evidence="2" id="KW-0862">Zinc</keyword>
<dbReference type="SUPFAM" id="SSF63829">
    <property type="entry name" value="Calcium-dependent phosphotriesterase"/>
    <property type="match status" value="1"/>
</dbReference>